<protein>
    <submittedName>
        <fullName evidence="8">Got1-domain-containing protein</fullName>
    </submittedName>
</protein>
<dbReference type="GO" id="GO:0042147">
    <property type="term" value="P:retrograde transport, endosome to Golgi"/>
    <property type="evidence" value="ECO:0007669"/>
    <property type="project" value="InterPro"/>
</dbReference>
<evidence type="ECO:0000256" key="1">
    <source>
        <dbReference type="ARBA" id="ARBA00004653"/>
    </source>
</evidence>
<dbReference type="FunCoup" id="A0A3N4LL11">
    <property type="interactions" value="831"/>
</dbReference>
<organism evidence="8 9">
    <name type="scientific">Terfezia boudieri ATCC MYA-4762</name>
    <dbReference type="NCBI Taxonomy" id="1051890"/>
    <lineage>
        <taxon>Eukaryota</taxon>
        <taxon>Fungi</taxon>
        <taxon>Dikarya</taxon>
        <taxon>Ascomycota</taxon>
        <taxon>Pezizomycotina</taxon>
        <taxon>Pezizomycetes</taxon>
        <taxon>Pezizales</taxon>
        <taxon>Pezizaceae</taxon>
        <taxon>Terfezia</taxon>
    </lineage>
</organism>
<comment type="similarity">
    <text evidence="6">Belongs to the GOT1 family.</text>
</comment>
<evidence type="ECO:0000256" key="2">
    <source>
        <dbReference type="ARBA" id="ARBA00022692"/>
    </source>
</evidence>
<keyword evidence="9" id="KW-1185">Reference proteome</keyword>
<evidence type="ECO:0000256" key="4">
    <source>
        <dbReference type="ARBA" id="ARBA00023034"/>
    </source>
</evidence>
<evidence type="ECO:0000256" key="3">
    <source>
        <dbReference type="ARBA" id="ARBA00022989"/>
    </source>
</evidence>
<dbReference type="Pfam" id="PF04178">
    <property type="entry name" value="Got1"/>
    <property type="match status" value="1"/>
</dbReference>
<keyword evidence="2 7" id="KW-0812">Transmembrane</keyword>
<dbReference type="Proteomes" id="UP000267821">
    <property type="component" value="Unassembled WGS sequence"/>
</dbReference>
<feature type="transmembrane region" description="Helical" evidence="7">
    <location>
        <begin position="35"/>
        <end position="58"/>
    </location>
</feature>
<dbReference type="InterPro" id="IPR045176">
    <property type="entry name" value="Got1"/>
</dbReference>
<dbReference type="STRING" id="1051890.A0A3N4LL11"/>
<reference evidence="8 9" key="1">
    <citation type="journal article" date="2018" name="Nat. Ecol. Evol.">
        <title>Pezizomycetes genomes reveal the molecular basis of ectomycorrhizal truffle lifestyle.</title>
        <authorList>
            <person name="Murat C."/>
            <person name="Payen T."/>
            <person name="Noel B."/>
            <person name="Kuo A."/>
            <person name="Morin E."/>
            <person name="Chen J."/>
            <person name="Kohler A."/>
            <person name="Krizsan K."/>
            <person name="Balestrini R."/>
            <person name="Da Silva C."/>
            <person name="Montanini B."/>
            <person name="Hainaut M."/>
            <person name="Levati E."/>
            <person name="Barry K.W."/>
            <person name="Belfiori B."/>
            <person name="Cichocki N."/>
            <person name="Clum A."/>
            <person name="Dockter R.B."/>
            <person name="Fauchery L."/>
            <person name="Guy J."/>
            <person name="Iotti M."/>
            <person name="Le Tacon F."/>
            <person name="Lindquist E.A."/>
            <person name="Lipzen A."/>
            <person name="Malagnac F."/>
            <person name="Mello A."/>
            <person name="Molinier V."/>
            <person name="Miyauchi S."/>
            <person name="Poulain J."/>
            <person name="Riccioni C."/>
            <person name="Rubini A."/>
            <person name="Sitrit Y."/>
            <person name="Splivallo R."/>
            <person name="Traeger S."/>
            <person name="Wang M."/>
            <person name="Zifcakova L."/>
            <person name="Wipf D."/>
            <person name="Zambonelli A."/>
            <person name="Paolocci F."/>
            <person name="Nowrousian M."/>
            <person name="Ottonello S."/>
            <person name="Baldrian P."/>
            <person name="Spatafora J.W."/>
            <person name="Henrissat B."/>
            <person name="Nagy L.G."/>
            <person name="Aury J.M."/>
            <person name="Wincker P."/>
            <person name="Grigoriev I.V."/>
            <person name="Bonfante P."/>
            <person name="Martin F.M."/>
        </authorList>
    </citation>
    <scope>NUCLEOTIDE SEQUENCE [LARGE SCALE GENOMIC DNA]</scope>
    <source>
        <strain evidence="8 9">ATCC MYA-4762</strain>
    </source>
</reference>
<accession>A0A3N4LL11</accession>
<feature type="transmembrane region" description="Helical" evidence="7">
    <location>
        <begin position="9"/>
        <end position="29"/>
    </location>
</feature>
<dbReference type="PANTHER" id="PTHR21493">
    <property type="entry name" value="CGI-141-RELATED/LIPASE CONTAINING PROTEIN"/>
    <property type="match status" value="1"/>
</dbReference>
<dbReference type="InParanoid" id="A0A3N4LL11"/>
<dbReference type="GO" id="GO:0030134">
    <property type="term" value="C:COPII-coated ER to Golgi transport vesicle"/>
    <property type="evidence" value="ECO:0007669"/>
    <property type="project" value="TreeGrafter"/>
</dbReference>
<dbReference type="PANTHER" id="PTHR21493:SF9">
    <property type="entry name" value="GOLGI TRANSPORT PROTEIN 1-RELATED"/>
    <property type="match status" value="1"/>
</dbReference>
<keyword evidence="4" id="KW-0333">Golgi apparatus</keyword>
<dbReference type="GO" id="GO:0005783">
    <property type="term" value="C:endoplasmic reticulum"/>
    <property type="evidence" value="ECO:0007669"/>
    <property type="project" value="TreeGrafter"/>
</dbReference>
<dbReference type="InterPro" id="IPR007305">
    <property type="entry name" value="Vesicle_transpt_Got1/SFT2"/>
</dbReference>
<evidence type="ECO:0000313" key="8">
    <source>
        <dbReference type="EMBL" id="RPB23490.1"/>
    </source>
</evidence>
<keyword evidence="5 7" id="KW-0472">Membrane</keyword>
<dbReference type="AlphaFoldDB" id="A0A3N4LL11"/>
<evidence type="ECO:0000256" key="5">
    <source>
        <dbReference type="ARBA" id="ARBA00023136"/>
    </source>
</evidence>
<gene>
    <name evidence="8" type="ORF">L211DRAFT_857628</name>
</gene>
<dbReference type="EMBL" id="ML121546">
    <property type="protein sequence ID" value="RPB23490.1"/>
    <property type="molecule type" value="Genomic_DNA"/>
</dbReference>
<evidence type="ECO:0000256" key="6">
    <source>
        <dbReference type="ARBA" id="ARBA00025799"/>
    </source>
</evidence>
<dbReference type="GO" id="GO:0005829">
    <property type="term" value="C:cytosol"/>
    <property type="evidence" value="ECO:0007669"/>
    <property type="project" value="GOC"/>
</dbReference>
<comment type="subcellular location">
    <subcellularLocation>
        <location evidence="1">Golgi apparatus membrane</location>
        <topology evidence="1">Multi-pass membrane protein</topology>
    </subcellularLocation>
</comment>
<evidence type="ECO:0000256" key="7">
    <source>
        <dbReference type="SAM" id="Phobius"/>
    </source>
</evidence>
<evidence type="ECO:0000313" key="9">
    <source>
        <dbReference type="Proteomes" id="UP000267821"/>
    </source>
</evidence>
<name>A0A3N4LL11_9PEZI</name>
<dbReference type="GO" id="GO:0000137">
    <property type="term" value="C:Golgi cis cisterna"/>
    <property type="evidence" value="ECO:0007669"/>
    <property type="project" value="TreeGrafter"/>
</dbReference>
<keyword evidence="3 7" id="KW-1133">Transmembrane helix</keyword>
<feature type="transmembrane region" description="Helical" evidence="7">
    <location>
        <begin position="100"/>
        <end position="118"/>
    </location>
</feature>
<dbReference type="OrthoDB" id="204784at2759"/>
<dbReference type="GO" id="GO:0000139">
    <property type="term" value="C:Golgi membrane"/>
    <property type="evidence" value="ECO:0007669"/>
    <property type="project" value="UniProtKB-SubCell"/>
</dbReference>
<sequence>MWMSDTQKIGAAFTGSGTFFLFLGLMFFFDRALILMGNILLLLGITVLLGPTKTFTFFAKKEKLKGTAAFIVGLAFIIARWPMIGFVVECYGLLLLFKDFFGVLVGFIGSIPIVGPYIEGPLARITGTGRVLPV</sequence>
<proteinExistence type="inferred from homology"/>
<dbReference type="GO" id="GO:0006888">
    <property type="term" value="P:endoplasmic reticulum to Golgi vesicle-mediated transport"/>
    <property type="evidence" value="ECO:0007669"/>
    <property type="project" value="InterPro"/>
</dbReference>
<feature type="transmembrane region" description="Helical" evidence="7">
    <location>
        <begin position="70"/>
        <end position="94"/>
    </location>
</feature>